<gene>
    <name evidence="2" type="ORF">SAMN05444372_102236</name>
</gene>
<dbReference type="SUPFAM" id="SSF53448">
    <property type="entry name" value="Nucleotide-diphospho-sugar transferases"/>
    <property type="match status" value="1"/>
</dbReference>
<accession>A0A1M5H0F8</accession>
<proteinExistence type="predicted"/>
<dbReference type="CDD" id="cd00761">
    <property type="entry name" value="Glyco_tranf_GTA_type"/>
    <property type="match status" value="1"/>
</dbReference>
<reference evidence="3" key="1">
    <citation type="submission" date="2016-11" db="EMBL/GenBank/DDBJ databases">
        <authorList>
            <person name="Varghese N."/>
            <person name="Submissions S."/>
        </authorList>
    </citation>
    <scope>NUCLEOTIDE SEQUENCE [LARGE SCALE GENOMIC DNA]</scope>
    <source>
        <strain evidence="3">DSM 17659</strain>
    </source>
</reference>
<sequence>MPLFSVIIPLYNKENFIQNTLQSVLDQSFVDFEIIIVNDGSTDKSEEIVLAFTDPRITYFSKLNEGVSAARNYGIQQSKGIYVAFLDGDDLWFPQHLETLHALIVKNPKAGIFAARYQLIFQNQSIYIPKFSTIPENYSGIISDYFESSLQYAVATSSSIAIPKAVFKNVGYFDTEINVGEDTDMWTRIALQYSVAITNEVTVSYLHYVQNSLSKQSILNKKIKDFTFYKEAEKQNSSLKKYQDLYRLEYALQYKMANKHQIANLLYAEIEPKSIRLKNKILFFTPKIILILLKKFKIFLRNNGIEFSIYH</sequence>
<dbReference type="Pfam" id="PF00535">
    <property type="entry name" value="Glycos_transf_2"/>
    <property type="match status" value="1"/>
</dbReference>
<dbReference type="STRING" id="229205.SAMN05444372_102236"/>
<dbReference type="InterPro" id="IPR001173">
    <property type="entry name" value="Glyco_trans_2-like"/>
</dbReference>
<evidence type="ECO:0000259" key="1">
    <source>
        <dbReference type="Pfam" id="PF00535"/>
    </source>
</evidence>
<evidence type="ECO:0000313" key="2">
    <source>
        <dbReference type="EMBL" id="SHG09509.1"/>
    </source>
</evidence>
<dbReference type="GO" id="GO:0016758">
    <property type="term" value="F:hexosyltransferase activity"/>
    <property type="evidence" value="ECO:0007669"/>
    <property type="project" value="UniProtKB-ARBA"/>
</dbReference>
<dbReference type="Gene3D" id="3.90.550.10">
    <property type="entry name" value="Spore Coat Polysaccharide Biosynthesis Protein SpsA, Chain A"/>
    <property type="match status" value="1"/>
</dbReference>
<keyword evidence="2" id="KW-0808">Transferase</keyword>
<dbReference type="InterPro" id="IPR029044">
    <property type="entry name" value="Nucleotide-diphossugar_trans"/>
</dbReference>
<keyword evidence="3" id="KW-1185">Reference proteome</keyword>
<dbReference type="PANTHER" id="PTHR22916:SF3">
    <property type="entry name" value="UDP-GLCNAC:BETAGAL BETA-1,3-N-ACETYLGLUCOSAMINYLTRANSFERASE-LIKE PROTEIN 1"/>
    <property type="match status" value="1"/>
</dbReference>
<organism evidence="2 3">
    <name type="scientific">Flavobacterium micromati</name>
    <dbReference type="NCBI Taxonomy" id="229205"/>
    <lineage>
        <taxon>Bacteria</taxon>
        <taxon>Pseudomonadati</taxon>
        <taxon>Bacteroidota</taxon>
        <taxon>Flavobacteriia</taxon>
        <taxon>Flavobacteriales</taxon>
        <taxon>Flavobacteriaceae</taxon>
        <taxon>Flavobacterium</taxon>
    </lineage>
</organism>
<dbReference type="OrthoDB" id="6307329at2"/>
<protein>
    <submittedName>
        <fullName evidence="2">Glycosyl transferase family 2</fullName>
    </submittedName>
</protein>
<dbReference type="AlphaFoldDB" id="A0A1M5H0F8"/>
<dbReference type="RefSeq" id="WP_073017160.1">
    <property type="nucleotide sequence ID" value="NZ_FQWF01000002.1"/>
</dbReference>
<feature type="domain" description="Glycosyltransferase 2-like" evidence="1">
    <location>
        <begin position="5"/>
        <end position="123"/>
    </location>
</feature>
<dbReference type="Proteomes" id="UP000184020">
    <property type="component" value="Unassembled WGS sequence"/>
</dbReference>
<dbReference type="EMBL" id="FQWF01000002">
    <property type="protein sequence ID" value="SHG09509.1"/>
    <property type="molecule type" value="Genomic_DNA"/>
</dbReference>
<name>A0A1M5H0F8_9FLAO</name>
<evidence type="ECO:0000313" key="3">
    <source>
        <dbReference type="Proteomes" id="UP000184020"/>
    </source>
</evidence>
<dbReference type="PANTHER" id="PTHR22916">
    <property type="entry name" value="GLYCOSYLTRANSFERASE"/>
    <property type="match status" value="1"/>
</dbReference>